<feature type="domain" description="Major facilitator superfamily (MFS) profile" evidence="5">
    <location>
        <begin position="41"/>
        <end position="422"/>
    </location>
</feature>
<evidence type="ECO:0000256" key="3">
    <source>
        <dbReference type="ARBA" id="ARBA00023136"/>
    </source>
</evidence>
<dbReference type="PANTHER" id="PTHR23523">
    <property type="match status" value="1"/>
</dbReference>
<dbReference type="InterPro" id="IPR036259">
    <property type="entry name" value="MFS_trans_sf"/>
</dbReference>
<sequence>MDPERAPEGLTVVDLDIPRGRSAPPTALPLTGPVARQIGAPLAVVAIILVAVGLRPSIVSVGPVLPLVIQDFGLSHATASLLTSIPDVLMGLFALPTPWLARRFGRDPVLLMALALLCFATFARSFATSTAGLLAATAAVGIGIAVAGALIAGFIKARFAARAAMMMGIYATALSTGSTISAAVTSPVAIGLSAGWRWGLGLWSGVVLAGVAIWLVVTVAERRQNAVVPAAAARHALPWRSVTAWLVALFFGGVNILFYTILAWTAPMYQEAGVSAATAGLILATFTAVFTVANPVFGGLSRSEDRRAWLALAAGLTLAGLAALALAPTTAPFLWMSVCAFGLGGTFTLGMTLPLDNTASPGEANSWNAFVLLVGYVIAAAGPLVAGQLRDVTGNFHLSQWLLAAIAALMLAVTPFLKPLRRHGLDRP</sequence>
<evidence type="ECO:0000313" key="6">
    <source>
        <dbReference type="EMBL" id="OWJ68846.1"/>
    </source>
</evidence>
<dbReference type="AlphaFoldDB" id="A0A211ZUL1"/>
<dbReference type="Pfam" id="PF07690">
    <property type="entry name" value="MFS_1"/>
    <property type="match status" value="1"/>
</dbReference>
<evidence type="ECO:0000259" key="5">
    <source>
        <dbReference type="PROSITE" id="PS50850"/>
    </source>
</evidence>
<accession>A0A211ZUL1</accession>
<evidence type="ECO:0000256" key="2">
    <source>
        <dbReference type="ARBA" id="ARBA00022989"/>
    </source>
</evidence>
<evidence type="ECO:0000256" key="4">
    <source>
        <dbReference type="SAM" id="Phobius"/>
    </source>
</evidence>
<keyword evidence="2 4" id="KW-1133">Transmembrane helix</keyword>
<feature type="transmembrane region" description="Helical" evidence="4">
    <location>
        <begin position="367"/>
        <end position="386"/>
    </location>
</feature>
<feature type="transmembrane region" description="Helical" evidence="4">
    <location>
        <begin position="202"/>
        <end position="221"/>
    </location>
</feature>
<dbReference type="SUPFAM" id="SSF103473">
    <property type="entry name" value="MFS general substrate transporter"/>
    <property type="match status" value="1"/>
</dbReference>
<feature type="transmembrane region" description="Helical" evidence="4">
    <location>
        <begin position="38"/>
        <end position="58"/>
    </location>
</feature>
<protein>
    <submittedName>
        <fullName evidence="6">MFS transporter</fullName>
    </submittedName>
</protein>
<keyword evidence="7" id="KW-1185">Reference proteome</keyword>
<dbReference type="PROSITE" id="PS50850">
    <property type="entry name" value="MFS"/>
    <property type="match status" value="1"/>
</dbReference>
<dbReference type="GO" id="GO:0022857">
    <property type="term" value="F:transmembrane transporter activity"/>
    <property type="evidence" value="ECO:0007669"/>
    <property type="project" value="InterPro"/>
</dbReference>
<feature type="transmembrane region" description="Helical" evidence="4">
    <location>
        <begin position="133"/>
        <end position="155"/>
    </location>
</feature>
<feature type="transmembrane region" description="Helical" evidence="4">
    <location>
        <begin position="78"/>
        <end position="97"/>
    </location>
</feature>
<comment type="caution">
    <text evidence="6">The sequence shown here is derived from an EMBL/GenBank/DDBJ whole genome shotgun (WGS) entry which is preliminary data.</text>
</comment>
<proteinExistence type="predicted"/>
<feature type="transmembrane region" description="Helical" evidence="4">
    <location>
        <begin position="276"/>
        <end position="297"/>
    </location>
</feature>
<keyword evidence="1 4" id="KW-0812">Transmembrane</keyword>
<reference evidence="7" key="1">
    <citation type="submission" date="2017-05" db="EMBL/GenBank/DDBJ databases">
        <authorList>
            <person name="Macchi M."/>
            <person name="Festa S."/>
            <person name="Coppotelli B.M."/>
            <person name="Morelli I.S."/>
        </authorList>
    </citation>
    <scope>NUCLEOTIDE SEQUENCE [LARGE SCALE GENOMIC DNA]</scope>
    <source>
        <strain evidence="7">I</strain>
    </source>
</reference>
<dbReference type="InterPro" id="IPR020846">
    <property type="entry name" value="MFS_dom"/>
</dbReference>
<feature type="transmembrane region" description="Helical" evidence="4">
    <location>
        <begin position="398"/>
        <end position="417"/>
    </location>
</feature>
<dbReference type="Proteomes" id="UP000196655">
    <property type="component" value="Unassembled WGS sequence"/>
</dbReference>
<feature type="transmembrane region" description="Helical" evidence="4">
    <location>
        <begin position="242"/>
        <end position="264"/>
    </location>
</feature>
<dbReference type="InterPro" id="IPR052524">
    <property type="entry name" value="MFS_Cyanate_Porter"/>
</dbReference>
<dbReference type="InterPro" id="IPR011701">
    <property type="entry name" value="MFS"/>
</dbReference>
<evidence type="ECO:0000256" key="1">
    <source>
        <dbReference type="ARBA" id="ARBA00022692"/>
    </source>
</evidence>
<feature type="transmembrane region" description="Helical" evidence="4">
    <location>
        <begin position="109"/>
        <end position="127"/>
    </location>
</feature>
<keyword evidence="3 4" id="KW-0472">Membrane</keyword>
<evidence type="ECO:0000313" key="7">
    <source>
        <dbReference type="Proteomes" id="UP000196655"/>
    </source>
</evidence>
<gene>
    <name evidence="6" type="ORF">BWR60_01790</name>
</gene>
<feature type="transmembrane region" description="Helical" evidence="4">
    <location>
        <begin position="167"/>
        <end position="190"/>
    </location>
</feature>
<dbReference type="PANTHER" id="PTHR23523:SF2">
    <property type="entry name" value="2-NITROIMIDAZOLE TRANSPORTER"/>
    <property type="match status" value="1"/>
</dbReference>
<dbReference type="OrthoDB" id="5758872at2"/>
<dbReference type="Gene3D" id="1.20.1250.20">
    <property type="entry name" value="MFS general substrate transporter like domains"/>
    <property type="match status" value="2"/>
</dbReference>
<dbReference type="EMBL" id="NHON01000002">
    <property type="protein sequence ID" value="OWJ68846.1"/>
    <property type="molecule type" value="Genomic_DNA"/>
</dbReference>
<name>A0A211ZUL1_9PROT</name>
<feature type="transmembrane region" description="Helical" evidence="4">
    <location>
        <begin position="309"/>
        <end position="327"/>
    </location>
</feature>
<organism evidence="6 7">
    <name type="scientific">Inquilinus limosus</name>
    <dbReference type="NCBI Taxonomy" id="171674"/>
    <lineage>
        <taxon>Bacteria</taxon>
        <taxon>Pseudomonadati</taxon>
        <taxon>Pseudomonadota</taxon>
        <taxon>Alphaproteobacteria</taxon>
        <taxon>Rhodospirillales</taxon>
        <taxon>Rhodospirillaceae</taxon>
        <taxon>Inquilinus</taxon>
    </lineage>
</organism>
<feature type="transmembrane region" description="Helical" evidence="4">
    <location>
        <begin position="333"/>
        <end position="355"/>
    </location>
</feature>